<keyword evidence="8" id="KW-0808">Transferase</keyword>
<evidence type="ECO:0000256" key="15">
    <source>
        <dbReference type="ARBA" id="ARBA00022989"/>
    </source>
</evidence>
<feature type="transmembrane region" description="Helical" evidence="22">
    <location>
        <begin position="793"/>
        <end position="814"/>
    </location>
</feature>
<dbReference type="FunFam" id="3.30.200.20:FF:000661">
    <property type="entry name" value="Serine-threonine protein kinase plant-type"/>
    <property type="match status" value="1"/>
</dbReference>
<dbReference type="Pfam" id="PF00069">
    <property type="entry name" value="Pkinase"/>
    <property type="match status" value="1"/>
</dbReference>
<comment type="catalytic activity">
    <reaction evidence="20">
        <text>L-seryl-[protein] + ATP = O-phospho-L-seryl-[protein] + ADP + H(+)</text>
        <dbReference type="Rhea" id="RHEA:17989"/>
        <dbReference type="Rhea" id="RHEA-COMP:9863"/>
        <dbReference type="Rhea" id="RHEA-COMP:11604"/>
        <dbReference type="ChEBI" id="CHEBI:15378"/>
        <dbReference type="ChEBI" id="CHEBI:29999"/>
        <dbReference type="ChEBI" id="CHEBI:30616"/>
        <dbReference type="ChEBI" id="CHEBI:83421"/>
        <dbReference type="ChEBI" id="CHEBI:456216"/>
        <dbReference type="EC" id="2.7.11.1"/>
    </reaction>
</comment>
<dbReference type="FunFam" id="3.80.10.10:FF:000041">
    <property type="entry name" value="LRR receptor-like serine/threonine-protein kinase ERECTA"/>
    <property type="match status" value="1"/>
</dbReference>
<keyword evidence="5" id="KW-0723">Serine/threonine-protein kinase</keyword>
<dbReference type="GO" id="GO:0004674">
    <property type="term" value="F:protein serine/threonine kinase activity"/>
    <property type="evidence" value="ECO:0007669"/>
    <property type="project" value="UniProtKB-KW"/>
</dbReference>
<keyword evidence="26" id="KW-1185">Reference proteome</keyword>
<dbReference type="EMBL" id="OX459119">
    <property type="protein sequence ID" value="CAI9093631.1"/>
    <property type="molecule type" value="Genomic_DNA"/>
</dbReference>
<evidence type="ECO:0000256" key="22">
    <source>
        <dbReference type="SAM" id="Phobius"/>
    </source>
</evidence>
<feature type="signal peptide" evidence="23">
    <location>
        <begin position="1"/>
        <end position="24"/>
    </location>
</feature>
<dbReference type="PANTHER" id="PTHR27008:SF585">
    <property type="entry name" value="PROTEIN KINASE DOMAIN-CONTAINING PROTEIN"/>
    <property type="match status" value="1"/>
</dbReference>
<dbReference type="SMART" id="SM00365">
    <property type="entry name" value="LRR_SD22"/>
    <property type="match status" value="8"/>
</dbReference>
<keyword evidence="17" id="KW-0675">Receptor</keyword>
<dbReference type="Gene3D" id="3.80.10.10">
    <property type="entry name" value="Ribonuclease Inhibitor"/>
    <property type="match status" value="5"/>
</dbReference>
<evidence type="ECO:0000256" key="5">
    <source>
        <dbReference type="ARBA" id="ARBA00022527"/>
    </source>
</evidence>
<protein>
    <recommendedName>
        <fullName evidence="3">non-specific serine/threonine protein kinase</fullName>
        <ecNumber evidence="3">2.7.11.1</ecNumber>
    </recommendedName>
</protein>
<evidence type="ECO:0000313" key="25">
    <source>
        <dbReference type="EMBL" id="CAI9093631.1"/>
    </source>
</evidence>
<organism evidence="25 26">
    <name type="scientific">Oldenlandia corymbosa var. corymbosa</name>
    <dbReference type="NCBI Taxonomy" id="529605"/>
    <lineage>
        <taxon>Eukaryota</taxon>
        <taxon>Viridiplantae</taxon>
        <taxon>Streptophyta</taxon>
        <taxon>Embryophyta</taxon>
        <taxon>Tracheophyta</taxon>
        <taxon>Spermatophyta</taxon>
        <taxon>Magnoliopsida</taxon>
        <taxon>eudicotyledons</taxon>
        <taxon>Gunneridae</taxon>
        <taxon>Pentapetalae</taxon>
        <taxon>asterids</taxon>
        <taxon>lamiids</taxon>
        <taxon>Gentianales</taxon>
        <taxon>Rubiaceae</taxon>
        <taxon>Rubioideae</taxon>
        <taxon>Spermacoceae</taxon>
        <taxon>Hedyotis-Oldenlandia complex</taxon>
        <taxon>Oldenlandia</taxon>
    </lineage>
</organism>
<evidence type="ECO:0000256" key="7">
    <source>
        <dbReference type="ARBA" id="ARBA00022614"/>
    </source>
</evidence>
<dbReference type="InterPro" id="IPR051809">
    <property type="entry name" value="Plant_receptor-like_S/T_kinase"/>
</dbReference>
<dbReference type="Proteomes" id="UP001161247">
    <property type="component" value="Chromosome 2"/>
</dbReference>
<dbReference type="PROSITE" id="PS00108">
    <property type="entry name" value="PROTEIN_KINASE_ST"/>
    <property type="match status" value="1"/>
</dbReference>
<dbReference type="GO" id="GO:0005524">
    <property type="term" value="F:ATP binding"/>
    <property type="evidence" value="ECO:0007669"/>
    <property type="project" value="UniProtKB-UniRule"/>
</dbReference>
<feature type="domain" description="Protein kinase" evidence="24">
    <location>
        <begin position="851"/>
        <end position="1127"/>
    </location>
</feature>
<proteinExistence type="inferred from homology"/>
<accession>A0AAV1CDR2</accession>
<evidence type="ECO:0000256" key="9">
    <source>
        <dbReference type="ARBA" id="ARBA00022692"/>
    </source>
</evidence>
<feature type="chain" id="PRO_5044021505" description="non-specific serine/threonine protein kinase" evidence="23">
    <location>
        <begin position="25"/>
        <end position="1138"/>
    </location>
</feature>
<dbReference type="SUPFAM" id="SSF52058">
    <property type="entry name" value="L domain-like"/>
    <property type="match status" value="1"/>
</dbReference>
<keyword evidence="6" id="KW-0597">Phosphoprotein</keyword>
<keyword evidence="18" id="KW-0325">Glycoprotein</keyword>
<dbReference type="InterPro" id="IPR013210">
    <property type="entry name" value="LRR_N_plant-typ"/>
</dbReference>
<evidence type="ECO:0000256" key="16">
    <source>
        <dbReference type="ARBA" id="ARBA00023136"/>
    </source>
</evidence>
<comment type="subcellular location">
    <subcellularLocation>
        <location evidence="1">Cell membrane</location>
        <topology evidence="1">Single-pass membrane protein</topology>
    </subcellularLocation>
</comment>
<keyword evidence="14 21" id="KW-0067">ATP-binding</keyword>
<dbReference type="Pfam" id="PF08263">
    <property type="entry name" value="LRRNT_2"/>
    <property type="match status" value="1"/>
</dbReference>
<dbReference type="InterPro" id="IPR011009">
    <property type="entry name" value="Kinase-like_dom_sf"/>
</dbReference>
<evidence type="ECO:0000256" key="8">
    <source>
        <dbReference type="ARBA" id="ARBA00022679"/>
    </source>
</evidence>
<evidence type="ECO:0000256" key="23">
    <source>
        <dbReference type="SAM" id="SignalP"/>
    </source>
</evidence>
<evidence type="ECO:0000259" key="24">
    <source>
        <dbReference type="PROSITE" id="PS50011"/>
    </source>
</evidence>
<keyword evidence="13" id="KW-0418">Kinase</keyword>
<dbReference type="InterPro" id="IPR001611">
    <property type="entry name" value="Leu-rich_rpt"/>
</dbReference>
<evidence type="ECO:0000256" key="2">
    <source>
        <dbReference type="ARBA" id="ARBA00008684"/>
    </source>
</evidence>
<dbReference type="SMART" id="SM00220">
    <property type="entry name" value="S_TKc"/>
    <property type="match status" value="1"/>
</dbReference>
<evidence type="ECO:0000256" key="11">
    <source>
        <dbReference type="ARBA" id="ARBA00022737"/>
    </source>
</evidence>
<keyword evidence="7" id="KW-0433">Leucine-rich repeat</keyword>
<dbReference type="FunFam" id="1.10.510.10:FF:000358">
    <property type="entry name" value="Putative leucine-rich repeat receptor-like serine/threonine-protein kinase"/>
    <property type="match status" value="1"/>
</dbReference>
<dbReference type="Gene3D" id="3.30.200.20">
    <property type="entry name" value="Phosphorylase Kinase, domain 1"/>
    <property type="match status" value="1"/>
</dbReference>
<evidence type="ECO:0000256" key="3">
    <source>
        <dbReference type="ARBA" id="ARBA00012513"/>
    </source>
</evidence>
<dbReference type="Pfam" id="PF00560">
    <property type="entry name" value="LRR_1"/>
    <property type="match status" value="6"/>
</dbReference>
<gene>
    <name evidence="25" type="ORF">OLC1_LOCUS4992</name>
</gene>
<dbReference type="SMART" id="SM00369">
    <property type="entry name" value="LRR_TYP"/>
    <property type="match status" value="11"/>
</dbReference>
<dbReference type="PROSITE" id="PS50011">
    <property type="entry name" value="PROTEIN_KINASE_DOM"/>
    <property type="match status" value="1"/>
</dbReference>
<evidence type="ECO:0000256" key="18">
    <source>
        <dbReference type="ARBA" id="ARBA00023180"/>
    </source>
</evidence>
<dbReference type="PROSITE" id="PS00107">
    <property type="entry name" value="PROTEIN_KINASE_ATP"/>
    <property type="match status" value="1"/>
</dbReference>
<keyword evidence="4" id="KW-1003">Cell membrane</keyword>
<sequence>MDQKHCKIVLMNALLLLMITYCLAINQTNTETDHSALLALKSHITSDPHQILSKNWSSSSPSSSVCGWIGVRCSPLHGRVTSLNVSDMGLTGTIPPHLGNLSFLVSLDLSKNYFHGSLPQELSQLRRLRFLRLSYNNFSGSLPTSFPDKLQTMALHHNDFDGIIPSSISNLQDLQVLDLNSNSLTGNIPEEMGNLQRLTYLNFQYNFLVGSIPSSIFNISTLETLALTYNNLTGILPNDICRHLPNLKGIYLSGNQLSGNIPPSLSYCSQLQILSLSYNNFTGFIPKQLGNLGMLELLYVAHNNLQGFIPQEIGNLRSLKEFTLSHNKISGFIPKEIANLTLLTSISLNENLLTGVIPEEISNLHNLEYIYASFNDLYGIIPAGIFNISTLKGIVLAGNRLTGILPSNIGYQLPNLETISLYQNNLSGVIPSSIGNCSKLTILNLAFNNMAGAIPKSLGRLEALERLVLSSNQLTSDPSSLELDFLTSLTQCKFLNDLELDGNQLNGVLPSSIGNLSSSLQYFSAEMANIKGPIPSEIGNLSSAIWISLNDNQLTGAIPSSIQELKNLQVLSLPKNKIGGTLDGLCNLQSLNKLSLSENQVSGPIPDCFGNMSSLRNLSLSNNLLSSSIPKSIWKLKDILVLDLASNSFNGSLPMEIGNLKDTISMDLSMNRISGVIPSTLDGMNKLQNLSLASNFLVGSIPESVGKILSLTSLNLSHNNLSGSIPKSLEAIQSLQVFDVSFNHLDGEIPSGGPFKKFTSESFISNDALCGDAKFEVPPCPKVSSHKRRTQRLLVYVCIPLGLAAIIVLVLTLVMGKYWKKSRASGEKSDLIEVTQERISYYELLQATGGLDESNLLGSGSFGSVYKGILKDGRSIAVKVFHSQVSKAFESFDVECEVFRNVRHRNIVKVISSCSNPDFQALVLQYMSNGSLEAWLYSDNHFLSIKQRLNIMIDVASALHYLHHEYSTSVIHCDLKPSNVLLDEDMVAHVSDFGIAKMLSTEESMALTKTIATIGYIAPEYGSEGLISRRCDIYSYGIMLMEVFTRKKPSDEMFTGDFNLKTWVNNAMSADSILGVIDTNLLTRTEEHFDEKLKCLLSIMELALKCVCVSPKDRVSMAEVLPSLEKIRLKLLECNGRR</sequence>
<dbReference type="SUPFAM" id="SSF56112">
    <property type="entry name" value="Protein kinase-like (PK-like)"/>
    <property type="match status" value="1"/>
</dbReference>
<dbReference type="AlphaFoldDB" id="A0AAV1CDR2"/>
<keyword evidence="15 22" id="KW-1133">Transmembrane helix</keyword>
<name>A0AAV1CDR2_OLDCO</name>
<dbReference type="FunFam" id="3.80.10.10:FF:000565">
    <property type="entry name" value="Leucine-rich repeat receptor-like kinase protein FLORAL ORGAN NUMBER1"/>
    <property type="match status" value="1"/>
</dbReference>
<keyword evidence="11" id="KW-0677">Repeat</keyword>
<evidence type="ECO:0000256" key="21">
    <source>
        <dbReference type="PROSITE-ProRule" id="PRU10141"/>
    </source>
</evidence>
<evidence type="ECO:0000256" key="1">
    <source>
        <dbReference type="ARBA" id="ARBA00004162"/>
    </source>
</evidence>
<dbReference type="PROSITE" id="PS51450">
    <property type="entry name" value="LRR"/>
    <property type="match status" value="1"/>
</dbReference>
<dbReference type="EC" id="2.7.11.1" evidence="3"/>
<evidence type="ECO:0000256" key="12">
    <source>
        <dbReference type="ARBA" id="ARBA00022741"/>
    </source>
</evidence>
<dbReference type="InterPro" id="IPR000719">
    <property type="entry name" value="Prot_kinase_dom"/>
</dbReference>
<reference evidence="25" key="1">
    <citation type="submission" date="2023-03" db="EMBL/GenBank/DDBJ databases">
        <authorList>
            <person name="Julca I."/>
        </authorList>
    </citation>
    <scope>NUCLEOTIDE SEQUENCE</scope>
</reference>
<dbReference type="Gene3D" id="1.10.510.10">
    <property type="entry name" value="Transferase(Phosphotransferase) domain 1"/>
    <property type="match status" value="1"/>
</dbReference>
<dbReference type="InterPro" id="IPR017441">
    <property type="entry name" value="Protein_kinase_ATP_BS"/>
</dbReference>
<dbReference type="FunFam" id="3.80.10.10:FF:000317">
    <property type="entry name" value="Inactive leucine-rich repeat receptor-like protein kinase"/>
    <property type="match status" value="1"/>
</dbReference>
<feature type="binding site" evidence="21">
    <location>
        <position position="879"/>
    </location>
    <ligand>
        <name>ATP</name>
        <dbReference type="ChEBI" id="CHEBI:30616"/>
    </ligand>
</feature>
<evidence type="ECO:0000256" key="6">
    <source>
        <dbReference type="ARBA" id="ARBA00022553"/>
    </source>
</evidence>
<dbReference type="FunFam" id="3.80.10.10:FF:000095">
    <property type="entry name" value="LRR receptor-like serine/threonine-protein kinase GSO1"/>
    <property type="match status" value="1"/>
</dbReference>
<evidence type="ECO:0000256" key="4">
    <source>
        <dbReference type="ARBA" id="ARBA00022475"/>
    </source>
</evidence>
<dbReference type="GO" id="GO:0006952">
    <property type="term" value="P:defense response"/>
    <property type="evidence" value="ECO:0007669"/>
    <property type="project" value="UniProtKB-ARBA"/>
</dbReference>
<dbReference type="Pfam" id="PF13855">
    <property type="entry name" value="LRR_8"/>
    <property type="match status" value="4"/>
</dbReference>
<evidence type="ECO:0000256" key="10">
    <source>
        <dbReference type="ARBA" id="ARBA00022729"/>
    </source>
</evidence>
<keyword evidence="10 23" id="KW-0732">Signal</keyword>
<dbReference type="GO" id="GO:0051707">
    <property type="term" value="P:response to other organism"/>
    <property type="evidence" value="ECO:0007669"/>
    <property type="project" value="UniProtKB-ARBA"/>
</dbReference>
<comment type="similarity">
    <text evidence="2">Belongs to the protein kinase superfamily. Ser/Thr protein kinase family.</text>
</comment>
<evidence type="ECO:0000256" key="20">
    <source>
        <dbReference type="ARBA" id="ARBA00048679"/>
    </source>
</evidence>
<dbReference type="GO" id="GO:0005886">
    <property type="term" value="C:plasma membrane"/>
    <property type="evidence" value="ECO:0007669"/>
    <property type="project" value="UniProtKB-SubCell"/>
</dbReference>
<dbReference type="SUPFAM" id="SSF52047">
    <property type="entry name" value="RNI-like"/>
    <property type="match status" value="2"/>
</dbReference>
<dbReference type="PANTHER" id="PTHR27008">
    <property type="entry name" value="OS04G0122200 PROTEIN"/>
    <property type="match status" value="1"/>
</dbReference>
<evidence type="ECO:0000256" key="13">
    <source>
        <dbReference type="ARBA" id="ARBA00022777"/>
    </source>
</evidence>
<keyword evidence="9 22" id="KW-0812">Transmembrane</keyword>
<evidence type="ECO:0000256" key="17">
    <source>
        <dbReference type="ARBA" id="ARBA00023170"/>
    </source>
</evidence>
<keyword evidence="12 21" id="KW-0547">Nucleotide-binding</keyword>
<evidence type="ECO:0000256" key="14">
    <source>
        <dbReference type="ARBA" id="ARBA00022840"/>
    </source>
</evidence>
<evidence type="ECO:0000256" key="19">
    <source>
        <dbReference type="ARBA" id="ARBA00047899"/>
    </source>
</evidence>
<keyword evidence="16 22" id="KW-0472">Membrane</keyword>
<dbReference type="InterPro" id="IPR008271">
    <property type="entry name" value="Ser/Thr_kinase_AS"/>
</dbReference>
<evidence type="ECO:0000313" key="26">
    <source>
        <dbReference type="Proteomes" id="UP001161247"/>
    </source>
</evidence>
<dbReference type="InterPro" id="IPR032675">
    <property type="entry name" value="LRR_dom_sf"/>
</dbReference>
<comment type="catalytic activity">
    <reaction evidence="19">
        <text>L-threonyl-[protein] + ATP = O-phospho-L-threonyl-[protein] + ADP + H(+)</text>
        <dbReference type="Rhea" id="RHEA:46608"/>
        <dbReference type="Rhea" id="RHEA-COMP:11060"/>
        <dbReference type="Rhea" id="RHEA-COMP:11605"/>
        <dbReference type="ChEBI" id="CHEBI:15378"/>
        <dbReference type="ChEBI" id="CHEBI:30013"/>
        <dbReference type="ChEBI" id="CHEBI:30616"/>
        <dbReference type="ChEBI" id="CHEBI:61977"/>
        <dbReference type="ChEBI" id="CHEBI:456216"/>
        <dbReference type="EC" id="2.7.11.1"/>
    </reaction>
</comment>
<dbReference type="InterPro" id="IPR003591">
    <property type="entry name" value="Leu-rich_rpt_typical-subtyp"/>
</dbReference>